<reference evidence="2" key="1">
    <citation type="submission" date="2021-02" db="EMBL/GenBank/DDBJ databases">
        <authorList>
            <person name="Nowell W R."/>
        </authorList>
    </citation>
    <scope>NUCLEOTIDE SEQUENCE</scope>
</reference>
<feature type="compositionally biased region" description="Polar residues" evidence="1">
    <location>
        <begin position="309"/>
        <end position="318"/>
    </location>
</feature>
<dbReference type="AlphaFoldDB" id="A0A813QA53"/>
<gene>
    <name evidence="2" type="ORF">IZO911_LOCUS4916</name>
</gene>
<proteinExistence type="predicted"/>
<dbReference type="Proteomes" id="UP000663860">
    <property type="component" value="Unassembled WGS sequence"/>
</dbReference>
<feature type="region of interest" description="Disordered" evidence="1">
    <location>
        <begin position="132"/>
        <end position="170"/>
    </location>
</feature>
<sequence length="379" mass="43693">MSSISKISNQSLSSGFSSFSNERFQPILTHQTVLNIQRADINARSIFCGEQDCRLNDLRHMTNAIIDLSVVQGTRCAFERVNWTISHRNTEVCAFVVRRLNYWAQQTQIACDMSYDDAVFLQEQREKQIKKPPPLTTANFGRRYRTRSLTQSGPTNLNGNRDSIPSTPTGLTYKHETPFVGLLGRTLLTSRYPQCERLYTPQTNYRRREDMYSNHVVENIEMSSSDNEQLIERAKWAGVLSDSSDNELNENRVCFADTISLSKLAEMLRNNELQSLIHQHHLLKNVIQIMNTRIFMVRIFRRNNNNNNATSISSASDTNELDNTDDQRQNDRDLESFYRDMTESTINDDVNDSLVDHKNEIMDVSNLKQSLNNSTDIEQ</sequence>
<evidence type="ECO:0000313" key="3">
    <source>
        <dbReference type="Proteomes" id="UP000663860"/>
    </source>
</evidence>
<organism evidence="2 3">
    <name type="scientific">Adineta steineri</name>
    <dbReference type="NCBI Taxonomy" id="433720"/>
    <lineage>
        <taxon>Eukaryota</taxon>
        <taxon>Metazoa</taxon>
        <taxon>Spiralia</taxon>
        <taxon>Gnathifera</taxon>
        <taxon>Rotifera</taxon>
        <taxon>Eurotatoria</taxon>
        <taxon>Bdelloidea</taxon>
        <taxon>Adinetida</taxon>
        <taxon>Adinetidae</taxon>
        <taxon>Adineta</taxon>
    </lineage>
</organism>
<evidence type="ECO:0000313" key="2">
    <source>
        <dbReference type="EMBL" id="CAF0764530.1"/>
    </source>
</evidence>
<feature type="compositionally biased region" description="Polar residues" evidence="1">
    <location>
        <begin position="147"/>
        <end position="170"/>
    </location>
</feature>
<feature type="region of interest" description="Disordered" evidence="1">
    <location>
        <begin position="306"/>
        <end position="331"/>
    </location>
</feature>
<name>A0A813QA53_9BILA</name>
<protein>
    <submittedName>
        <fullName evidence="2">Uncharacterized protein</fullName>
    </submittedName>
</protein>
<accession>A0A813QA53</accession>
<comment type="caution">
    <text evidence="2">The sequence shown here is derived from an EMBL/GenBank/DDBJ whole genome shotgun (WGS) entry which is preliminary data.</text>
</comment>
<dbReference type="EMBL" id="CAJNOE010000028">
    <property type="protein sequence ID" value="CAF0764530.1"/>
    <property type="molecule type" value="Genomic_DNA"/>
</dbReference>
<evidence type="ECO:0000256" key="1">
    <source>
        <dbReference type="SAM" id="MobiDB-lite"/>
    </source>
</evidence>